<gene>
    <name evidence="3" type="ORF">CTM88_15545</name>
</gene>
<dbReference type="GO" id="GO:0004792">
    <property type="term" value="F:thiosulfate-cyanide sulfurtransferase activity"/>
    <property type="evidence" value="ECO:0007669"/>
    <property type="project" value="TreeGrafter"/>
</dbReference>
<dbReference type="GO" id="GO:0008146">
    <property type="term" value="F:sulfotransferase activity"/>
    <property type="evidence" value="ECO:0007669"/>
    <property type="project" value="TreeGrafter"/>
</dbReference>
<dbReference type="CDD" id="cd00757">
    <property type="entry name" value="ThiF_MoeB_HesA_family"/>
    <property type="match status" value="1"/>
</dbReference>
<dbReference type="AlphaFoldDB" id="A0A2T3IHD3"/>
<accession>A0A2T3IHD3</accession>
<comment type="similarity">
    <text evidence="1">Belongs to the HesA/MoeB/ThiF family.</text>
</comment>
<evidence type="ECO:0000256" key="1">
    <source>
        <dbReference type="ARBA" id="ARBA00009919"/>
    </source>
</evidence>
<evidence type="ECO:0000313" key="3">
    <source>
        <dbReference type="EMBL" id="PSU27055.1"/>
    </source>
</evidence>
<feature type="domain" description="THIF-type NAD/FAD binding fold" evidence="2">
    <location>
        <begin position="25"/>
        <end position="262"/>
    </location>
</feature>
<dbReference type="InterPro" id="IPR000594">
    <property type="entry name" value="ThiF_NAD_FAD-bd"/>
</dbReference>
<comment type="caution">
    <text evidence="3">The sequence shown here is derived from an EMBL/GenBank/DDBJ whole genome shotgun (WGS) entry which is preliminary data.</text>
</comment>
<evidence type="ECO:0000259" key="2">
    <source>
        <dbReference type="Pfam" id="PF00899"/>
    </source>
</evidence>
<dbReference type="PANTHER" id="PTHR10953:SF240">
    <property type="entry name" value="SULFUR CARRIER PROTEIN THIS ADENYLYLTRANSFERASE"/>
    <property type="match status" value="1"/>
</dbReference>
<dbReference type="NCBIfam" id="NF004281">
    <property type="entry name" value="PRK05690.1"/>
    <property type="match status" value="1"/>
</dbReference>
<dbReference type="Gene3D" id="3.40.50.720">
    <property type="entry name" value="NAD(P)-binding Rossmann-like Domain"/>
    <property type="match status" value="1"/>
</dbReference>
<dbReference type="Proteomes" id="UP000240254">
    <property type="component" value="Unassembled WGS sequence"/>
</dbReference>
<evidence type="ECO:0000313" key="4">
    <source>
        <dbReference type="Proteomes" id="UP000240254"/>
    </source>
</evidence>
<reference evidence="3 4" key="1">
    <citation type="submission" date="2018-03" db="EMBL/GenBank/DDBJ databases">
        <title>Whole genome sequencing of Histamine producing bacteria.</title>
        <authorList>
            <person name="Butler K."/>
        </authorList>
    </citation>
    <scope>NUCLEOTIDE SEQUENCE [LARGE SCALE GENOMIC DNA]</scope>
    <source>
        <strain evidence="3 4">BS2</strain>
    </source>
</reference>
<dbReference type="GO" id="GO:0008641">
    <property type="term" value="F:ubiquitin-like modifier activating enzyme activity"/>
    <property type="evidence" value="ECO:0007669"/>
    <property type="project" value="InterPro"/>
</dbReference>
<sequence length="272" mass="29403">MLRIKQEEHLVTIQSELCDRAFVRYSRQIMVAEVGELGQVALTQAQVLIVGAGGLGSAAAMYLAAAGVGLVVIADDDEVEISNLQRQVIYREADISHSKAVAACQQLNALNPSIRTRAVQAKLAGLQLEIEVQQADIVLDCSDNWVTRYAVNQACYQHQTPLITGASIGWQGQLLAFDFRQTSPCYQCVFPLRNEVSPQDQNCRSNGVMGPVVGTIGTLQALNAIKTIIDVGEVGFGLLQQFNGLTGKWQQVSVDADSACPVCGQQEQREVG</sequence>
<dbReference type="PANTHER" id="PTHR10953">
    <property type="entry name" value="UBIQUITIN-ACTIVATING ENZYME E1"/>
    <property type="match status" value="1"/>
</dbReference>
<organism evidence="3 4">
    <name type="scientific">Photobacterium aquimaris</name>
    <dbReference type="NCBI Taxonomy" id="512643"/>
    <lineage>
        <taxon>Bacteria</taxon>
        <taxon>Pseudomonadati</taxon>
        <taxon>Pseudomonadota</taxon>
        <taxon>Gammaproteobacteria</taxon>
        <taxon>Vibrionales</taxon>
        <taxon>Vibrionaceae</taxon>
        <taxon>Photobacterium</taxon>
    </lineage>
</organism>
<dbReference type="GO" id="GO:0016779">
    <property type="term" value="F:nucleotidyltransferase activity"/>
    <property type="evidence" value="ECO:0007669"/>
    <property type="project" value="TreeGrafter"/>
</dbReference>
<dbReference type="InterPro" id="IPR035985">
    <property type="entry name" value="Ubiquitin-activating_enz"/>
</dbReference>
<proteinExistence type="inferred from homology"/>
<dbReference type="GO" id="GO:0005829">
    <property type="term" value="C:cytosol"/>
    <property type="evidence" value="ECO:0007669"/>
    <property type="project" value="TreeGrafter"/>
</dbReference>
<dbReference type="OrthoDB" id="9804286at2"/>
<dbReference type="SUPFAM" id="SSF69572">
    <property type="entry name" value="Activating enzymes of the ubiquitin-like proteins"/>
    <property type="match status" value="1"/>
</dbReference>
<protein>
    <submittedName>
        <fullName evidence="3">HesA/MoeB/ThiF family protein</fullName>
    </submittedName>
</protein>
<dbReference type="FunFam" id="3.40.50.720:FF:000080">
    <property type="entry name" value="Thiazole biosynthesis adenylyltransferase ThiF"/>
    <property type="match status" value="1"/>
</dbReference>
<name>A0A2T3IHD3_9GAMM</name>
<dbReference type="EMBL" id="PYMK01000018">
    <property type="protein sequence ID" value="PSU27055.1"/>
    <property type="molecule type" value="Genomic_DNA"/>
</dbReference>
<dbReference type="InterPro" id="IPR045886">
    <property type="entry name" value="ThiF/MoeB/HesA"/>
</dbReference>
<dbReference type="Pfam" id="PF00899">
    <property type="entry name" value="ThiF"/>
    <property type="match status" value="1"/>
</dbReference>